<protein>
    <submittedName>
        <fullName evidence="1">Serine dehydratase</fullName>
    </submittedName>
</protein>
<proteinExistence type="predicted"/>
<gene>
    <name evidence="1" type="ORF">B5F11_09795</name>
</gene>
<comment type="caution">
    <text evidence="1">The sequence shown here is derived from an EMBL/GenBank/DDBJ whole genome shotgun (WGS) entry which is preliminary data.</text>
</comment>
<dbReference type="Proteomes" id="UP000196386">
    <property type="component" value="Unassembled WGS sequence"/>
</dbReference>
<dbReference type="EMBL" id="NFKP01000011">
    <property type="protein sequence ID" value="OUP69154.1"/>
    <property type="molecule type" value="Genomic_DNA"/>
</dbReference>
<sequence length="488" mass="51894">MPLAAWSSDPYRSKKEGYPMSDIRAVIQEKLPLTVSEMIDVAKQFGARVTDVVLIETELRTGLSREEILTGIMNEYAHNLKAVEIGVKDGESILLGTVASQLAAQEGPKCFSDPFLDDALLYTLGAQVGNHCIGLRPCAGTGDSCPYSGFIKAMMTHGYDEKTIAETAALMIKIGSIFRVGKVTTGCNMEGYGAGSACIAAATVSIGGGTPEQMEKAMVLALSPTIGVPCTPRVLVPALCTTHVGGAILMGMYAGRLCMKVDMTVNVPFDVMLAMAAEVHIESGHSLVPIVVEYMEPFFKRKPAVESLVSQQVKDAEAKKIEETLAKAKAKAKKLAQGTENILHTLGDAVVGGSSQAVGSPTNAARICHELVKGKIKKVRVELYPELFARRSINIPGVLMGAVFGASTSDYEMYNKSVQMVKDAGIEVEIVEGTEHAIQKITITTDQGSYMVDTLNRGGGRLVLRGADPSLPEAQAAAKRLGIVLVDA</sequence>
<accession>A0A1Y4E9F0</accession>
<reference evidence="2" key="1">
    <citation type="submission" date="2017-04" db="EMBL/GenBank/DDBJ databases">
        <title>Function of individual gut microbiota members based on whole genome sequencing of pure cultures obtained from chicken caecum.</title>
        <authorList>
            <person name="Medvecky M."/>
            <person name="Cejkova D."/>
            <person name="Polansky O."/>
            <person name="Karasova D."/>
            <person name="Kubasova T."/>
            <person name="Cizek A."/>
            <person name="Rychlik I."/>
        </authorList>
    </citation>
    <scope>NUCLEOTIDE SEQUENCE [LARGE SCALE GENOMIC DNA]</scope>
    <source>
        <strain evidence="2">An175</strain>
    </source>
</reference>
<evidence type="ECO:0000313" key="1">
    <source>
        <dbReference type="EMBL" id="OUP69154.1"/>
    </source>
</evidence>
<name>A0A1Y4E9F0_9FIRM</name>
<evidence type="ECO:0000313" key="2">
    <source>
        <dbReference type="Proteomes" id="UP000196386"/>
    </source>
</evidence>
<organism evidence="1 2">
    <name type="scientific">Anaerotruncus colihominis</name>
    <dbReference type="NCBI Taxonomy" id="169435"/>
    <lineage>
        <taxon>Bacteria</taxon>
        <taxon>Bacillati</taxon>
        <taxon>Bacillota</taxon>
        <taxon>Clostridia</taxon>
        <taxon>Eubacteriales</taxon>
        <taxon>Oscillospiraceae</taxon>
        <taxon>Anaerotruncus</taxon>
    </lineage>
</organism>
<dbReference type="AlphaFoldDB" id="A0A1Y4E9F0"/>